<dbReference type="SUPFAM" id="SSF52540">
    <property type="entry name" value="P-loop containing nucleoside triphosphate hydrolases"/>
    <property type="match status" value="1"/>
</dbReference>
<dbReference type="PANTHER" id="PTHR45766">
    <property type="entry name" value="DNA ANNEALING HELICASE AND ENDONUCLEASE ZRANB3 FAMILY MEMBER"/>
    <property type="match status" value="1"/>
</dbReference>
<feature type="non-terminal residue" evidence="3">
    <location>
        <position position="237"/>
    </location>
</feature>
<feature type="domain" description="Helicase ATP-binding" evidence="2">
    <location>
        <begin position="7"/>
        <end position="164"/>
    </location>
</feature>
<reference evidence="3" key="1">
    <citation type="submission" date="2018-05" db="EMBL/GenBank/DDBJ databases">
        <authorList>
            <person name="Lanie J.A."/>
            <person name="Ng W.-L."/>
            <person name="Kazmierczak K.M."/>
            <person name="Andrzejewski T.M."/>
            <person name="Davidsen T.M."/>
            <person name="Wayne K.J."/>
            <person name="Tettelin H."/>
            <person name="Glass J.I."/>
            <person name="Rusch D."/>
            <person name="Podicherti R."/>
            <person name="Tsui H.-C.T."/>
            <person name="Winkler M.E."/>
        </authorList>
    </citation>
    <scope>NUCLEOTIDE SEQUENCE</scope>
</reference>
<evidence type="ECO:0000256" key="1">
    <source>
        <dbReference type="ARBA" id="ARBA00022801"/>
    </source>
</evidence>
<dbReference type="AlphaFoldDB" id="A0A383D8K4"/>
<gene>
    <name evidence="3" type="ORF">METZ01_LOCUS493439</name>
</gene>
<dbReference type="GO" id="GO:0016787">
    <property type="term" value="F:hydrolase activity"/>
    <property type="evidence" value="ECO:0007669"/>
    <property type="project" value="UniProtKB-KW"/>
</dbReference>
<name>A0A383D8K4_9ZZZZ</name>
<organism evidence="3">
    <name type="scientific">marine metagenome</name>
    <dbReference type="NCBI Taxonomy" id="408172"/>
    <lineage>
        <taxon>unclassified sequences</taxon>
        <taxon>metagenomes</taxon>
        <taxon>ecological metagenomes</taxon>
    </lineage>
</organism>
<dbReference type="PROSITE" id="PS51192">
    <property type="entry name" value="HELICASE_ATP_BIND_1"/>
    <property type="match status" value="1"/>
</dbReference>
<dbReference type="GO" id="GO:0006281">
    <property type="term" value="P:DNA repair"/>
    <property type="evidence" value="ECO:0007669"/>
    <property type="project" value="TreeGrafter"/>
</dbReference>
<feature type="non-terminal residue" evidence="3">
    <location>
        <position position="1"/>
    </location>
</feature>
<proteinExistence type="predicted"/>
<dbReference type="SMART" id="SM00487">
    <property type="entry name" value="DEXDc"/>
    <property type="match status" value="1"/>
</dbReference>
<evidence type="ECO:0000259" key="2">
    <source>
        <dbReference type="PROSITE" id="PS51192"/>
    </source>
</evidence>
<dbReference type="InterPro" id="IPR014001">
    <property type="entry name" value="Helicase_ATP-bd"/>
</dbReference>
<evidence type="ECO:0000313" key="3">
    <source>
        <dbReference type="EMBL" id="SVE40585.1"/>
    </source>
</evidence>
<dbReference type="GO" id="GO:0031297">
    <property type="term" value="P:replication fork processing"/>
    <property type="evidence" value="ECO:0007669"/>
    <property type="project" value="TreeGrafter"/>
</dbReference>
<dbReference type="EMBL" id="UINC01215069">
    <property type="protein sequence ID" value="SVE40585.1"/>
    <property type="molecule type" value="Genomic_DNA"/>
</dbReference>
<keyword evidence="1" id="KW-0378">Hydrolase</keyword>
<dbReference type="Pfam" id="PF00176">
    <property type="entry name" value="SNF2-rel_dom"/>
    <property type="match status" value="1"/>
</dbReference>
<dbReference type="GO" id="GO:0005524">
    <property type="term" value="F:ATP binding"/>
    <property type="evidence" value="ECO:0007669"/>
    <property type="project" value="InterPro"/>
</dbReference>
<accession>A0A383D8K4</accession>
<dbReference type="InterPro" id="IPR027417">
    <property type="entry name" value="P-loop_NTPase"/>
</dbReference>
<dbReference type="InterPro" id="IPR000330">
    <property type="entry name" value="SNF2_N"/>
</dbReference>
<sequence>PHQVEGVAFLMGRRRAILADDMGLGKTRQAIVAVTHEEPQGPYLVVCPASVKRNWGREIGFVCPDPDVCIVGPGEMPGSEWKGWVIINYDLLKRHKEALTLFSWQAIVFDEAHYLKNHTSQRSRLGRSLVKECPGNPLVYCLTGTPMMNRPRDLFVLLQVVGHSMGRSFITYAKRYCDAFQNEYGWVTDGASNLEELALELQGVLLRRAKEDVLELPPKLRIWLDVDVPPNTAQKEP</sequence>
<dbReference type="InterPro" id="IPR038718">
    <property type="entry name" value="SNF2-like_sf"/>
</dbReference>
<dbReference type="Gene3D" id="3.40.50.10810">
    <property type="entry name" value="Tandem AAA-ATPase domain"/>
    <property type="match status" value="1"/>
</dbReference>
<dbReference type="GO" id="GO:0043596">
    <property type="term" value="C:nuclear replication fork"/>
    <property type="evidence" value="ECO:0007669"/>
    <property type="project" value="TreeGrafter"/>
</dbReference>
<dbReference type="PANTHER" id="PTHR45766:SF6">
    <property type="entry name" value="SWI_SNF-RELATED MATRIX-ASSOCIATED ACTIN-DEPENDENT REGULATOR OF CHROMATIN SUBFAMILY A-LIKE PROTEIN 1"/>
    <property type="match status" value="1"/>
</dbReference>
<protein>
    <recommendedName>
        <fullName evidence="2">Helicase ATP-binding domain-containing protein</fullName>
    </recommendedName>
</protein>